<keyword evidence="3" id="KW-0012">Acyltransferase</keyword>
<feature type="domain" description="Thiolase C-terminal" evidence="2">
    <location>
        <begin position="280"/>
        <end position="404"/>
    </location>
</feature>
<dbReference type="EMBL" id="JBHUFC010000038">
    <property type="protein sequence ID" value="MFD1789976.1"/>
    <property type="molecule type" value="Genomic_DNA"/>
</dbReference>
<keyword evidence="3" id="KW-0808">Transferase</keyword>
<organism evidence="3 4">
    <name type="scientific">Sphingomonas floccifaciens</name>
    <dbReference type="NCBI Taxonomy" id="1844115"/>
    <lineage>
        <taxon>Bacteria</taxon>
        <taxon>Pseudomonadati</taxon>
        <taxon>Pseudomonadota</taxon>
        <taxon>Alphaproteobacteria</taxon>
        <taxon>Sphingomonadales</taxon>
        <taxon>Sphingomonadaceae</taxon>
        <taxon>Sphingomonas</taxon>
    </lineage>
</organism>
<keyword evidence="4" id="KW-1185">Reference proteome</keyword>
<proteinExistence type="predicted"/>
<dbReference type="SUPFAM" id="SSF53901">
    <property type="entry name" value="Thiolase-like"/>
    <property type="match status" value="2"/>
</dbReference>
<dbReference type="PANTHER" id="PTHR42870">
    <property type="entry name" value="ACETYL-COA C-ACETYLTRANSFERASE"/>
    <property type="match status" value="1"/>
</dbReference>
<protein>
    <submittedName>
        <fullName evidence="3">Thiolase family protein</fullName>
        <ecNumber evidence="3">2.3.1.-</ecNumber>
    </submittedName>
</protein>
<gene>
    <name evidence="3" type="ORF">ACFSC3_20675</name>
</gene>
<evidence type="ECO:0000313" key="4">
    <source>
        <dbReference type="Proteomes" id="UP001597283"/>
    </source>
</evidence>
<dbReference type="InterPro" id="IPR055140">
    <property type="entry name" value="Thiolase_C_2"/>
</dbReference>
<dbReference type="PANTHER" id="PTHR42870:SF1">
    <property type="entry name" value="NON-SPECIFIC LIPID-TRANSFER PROTEIN-LIKE 2"/>
    <property type="match status" value="1"/>
</dbReference>
<sequence length="412" mass="42312">MSDIFIAGVGMTQFGKQLDRSLKGLSGDAVAQAFADAGCGPADIDAVFFGNCVQGHMEGQDMIRGELVARAVGIQGVPVVNVENACATASTAVHMASAYVRSGAVDVVLALGAEKMCSPDKALMFSAFDGAWDVHETARNRDILLAMGEGVAVPEGSVSTQPYSVFMDIYAAMSRAHMKTYGSTQAQIAAVSAKNHMHSVSNPLAQYRIPYTVEAVLAAPPIVFPLTLPMCSPISDGAAAAVICNAAGLRKLTASGGRAIRILASVLQTSSERSPYDYDRHVTRLAATRAYAAAGVDPADVDVAEVHDATAMGEIIEIEALGLVPPGEGGVAAERGDTVIGGRIPVNPSGGLECKGHPIGATGLGQIYELVAQLRGEAGARQVDGARIAVAQNGGGVLGVEEAVVAVTVLGR</sequence>
<dbReference type="Pfam" id="PF22691">
    <property type="entry name" value="Thiolase_C_1"/>
    <property type="match status" value="1"/>
</dbReference>
<dbReference type="GO" id="GO:0016746">
    <property type="term" value="F:acyltransferase activity"/>
    <property type="evidence" value="ECO:0007669"/>
    <property type="project" value="UniProtKB-KW"/>
</dbReference>
<dbReference type="EC" id="2.3.1.-" evidence="3"/>
<evidence type="ECO:0000259" key="1">
    <source>
        <dbReference type="Pfam" id="PF00108"/>
    </source>
</evidence>
<dbReference type="InterPro" id="IPR016039">
    <property type="entry name" value="Thiolase-like"/>
</dbReference>
<name>A0ABW4NIG1_9SPHN</name>
<dbReference type="PIRSF" id="PIRSF000429">
    <property type="entry name" value="Ac-CoA_Ac_transf"/>
    <property type="match status" value="1"/>
</dbReference>
<dbReference type="InterPro" id="IPR002155">
    <property type="entry name" value="Thiolase"/>
</dbReference>
<dbReference type="Pfam" id="PF00108">
    <property type="entry name" value="Thiolase_N"/>
    <property type="match status" value="1"/>
</dbReference>
<comment type="caution">
    <text evidence="3">The sequence shown here is derived from an EMBL/GenBank/DDBJ whole genome shotgun (WGS) entry which is preliminary data.</text>
</comment>
<evidence type="ECO:0000313" key="3">
    <source>
        <dbReference type="EMBL" id="MFD1789976.1"/>
    </source>
</evidence>
<dbReference type="Proteomes" id="UP001597283">
    <property type="component" value="Unassembled WGS sequence"/>
</dbReference>
<dbReference type="InterPro" id="IPR020616">
    <property type="entry name" value="Thiolase_N"/>
</dbReference>
<evidence type="ECO:0000259" key="2">
    <source>
        <dbReference type="Pfam" id="PF22691"/>
    </source>
</evidence>
<accession>A0ABW4NIG1</accession>
<reference evidence="4" key="1">
    <citation type="journal article" date="2019" name="Int. J. Syst. Evol. Microbiol.">
        <title>The Global Catalogue of Microorganisms (GCM) 10K type strain sequencing project: providing services to taxonomists for standard genome sequencing and annotation.</title>
        <authorList>
            <consortium name="The Broad Institute Genomics Platform"/>
            <consortium name="The Broad Institute Genome Sequencing Center for Infectious Disease"/>
            <person name="Wu L."/>
            <person name="Ma J."/>
        </authorList>
    </citation>
    <scope>NUCLEOTIDE SEQUENCE [LARGE SCALE GENOMIC DNA]</scope>
    <source>
        <strain evidence="4">Q85</strain>
    </source>
</reference>
<dbReference type="Gene3D" id="3.40.47.10">
    <property type="match status" value="1"/>
</dbReference>
<dbReference type="RefSeq" id="WP_203311539.1">
    <property type="nucleotide sequence ID" value="NZ_JBHUFC010000038.1"/>
</dbReference>
<dbReference type="CDD" id="cd00829">
    <property type="entry name" value="SCP-x_thiolase"/>
    <property type="match status" value="1"/>
</dbReference>
<feature type="domain" description="Thiolase N-terminal" evidence="1">
    <location>
        <begin position="5"/>
        <end position="206"/>
    </location>
</feature>